<reference evidence="3" key="1">
    <citation type="journal article" date="2013" name="Ind. Biotechnol.">
        <title>Comparative genomics analysis of Trichoderma reesei strains.</title>
        <authorList>
            <person name="Koike H."/>
            <person name="Aerts A."/>
            <person name="LaButti K."/>
            <person name="Grigoriev I.V."/>
            <person name="Baker S.E."/>
        </authorList>
    </citation>
    <scope>NUCLEOTIDE SEQUENCE [LARGE SCALE GENOMIC DNA]</scope>
    <source>
        <strain evidence="3">ATCC 56765 / BCRC 32924 / NRRL 11460 / Rut C-30</strain>
    </source>
</reference>
<sequence length="128" mass="14630">MAMGLIKRLQPHLNLRDFPSLAKEDRPSKSSTVETDTTDREGIAVGHAALKEALLREGHGCASCDEHMDVIREDTINSSFLVQLWCTVSVCSQVHTVHVHEHKRRHRHHHHHHQSAQERYKAAKPPSW</sequence>
<dbReference type="EMBL" id="KI911142">
    <property type="protein sequence ID" value="ETS04050.1"/>
    <property type="molecule type" value="Genomic_DNA"/>
</dbReference>
<dbReference type="HOGENOM" id="CLU_1959877_0_0_1"/>
<proteinExistence type="predicted"/>
<feature type="compositionally biased region" description="Basic residues" evidence="1">
    <location>
        <begin position="101"/>
        <end position="114"/>
    </location>
</feature>
<protein>
    <submittedName>
        <fullName evidence="2">Uncharacterized protein</fullName>
    </submittedName>
</protein>
<evidence type="ECO:0000256" key="1">
    <source>
        <dbReference type="SAM" id="MobiDB-lite"/>
    </source>
</evidence>
<name>A0A024SFB4_HYPJR</name>
<evidence type="ECO:0000313" key="2">
    <source>
        <dbReference type="EMBL" id="ETS04050.1"/>
    </source>
</evidence>
<dbReference type="AlphaFoldDB" id="A0A024SFB4"/>
<organism evidence="2 3">
    <name type="scientific">Hypocrea jecorina (strain ATCC 56765 / BCRC 32924 / NRRL 11460 / Rut C-30)</name>
    <name type="common">Trichoderma reesei</name>
    <dbReference type="NCBI Taxonomy" id="1344414"/>
    <lineage>
        <taxon>Eukaryota</taxon>
        <taxon>Fungi</taxon>
        <taxon>Dikarya</taxon>
        <taxon>Ascomycota</taxon>
        <taxon>Pezizomycotina</taxon>
        <taxon>Sordariomycetes</taxon>
        <taxon>Hypocreomycetidae</taxon>
        <taxon>Hypocreales</taxon>
        <taxon>Hypocreaceae</taxon>
        <taxon>Trichoderma</taxon>
    </lineage>
</organism>
<evidence type="ECO:0000313" key="3">
    <source>
        <dbReference type="Proteomes" id="UP000024376"/>
    </source>
</evidence>
<dbReference type="KEGG" id="trr:M419DRAFT_74493"/>
<feature type="region of interest" description="Disordered" evidence="1">
    <location>
        <begin position="101"/>
        <end position="128"/>
    </location>
</feature>
<feature type="region of interest" description="Disordered" evidence="1">
    <location>
        <begin position="22"/>
        <end position="42"/>
    </location>
</feature>
<accession>A0A024SFB4</accession>
<gene>
    <name evidence="2" type="ORF">M419DRAFT_74493</name>
</gene>
<dbReference type="Proteomes" id="UP000024376">
    <property type="component" value="Unassembled WGS sequence"/>
</dbReference>